<keyword evidence="2" id="KW-1185">Reference proteome</keyword>
<reference evidence="1 2" key="1">
    <citation type="submission" date="2023-07" db="EMBL/GenBank/DDBJ databases">
        <title>Sorghum-associated microbial communities from plants grown in Nebraska, USA.</title>
        <authorList>
            <person name="Schachtman D."/>
        </authorList>
    </citation>
    <scope>NUCLEOTIDE SEQUENCE [LARGE SCALE GENOMIC DNA]</scope>
    <source>
        <strain evidence="1 2">CC258</strain>
    </source>
</reference>
<evidence type="ECO:0000313" key="2">
    <source>
        <dbReference type="Proteomes" id="UP001267290"/>
    </source>
</evidence>
<name>A0ABU1P8B3_9BACL</name>
<gene>
    <name evidence="1" type="ORF">J2736_006699</name>
</gene>
<organism evidence="1 2">
    <name type="scientific">Paenibacillus qinlingensis</name>
    <dbReference type="NCBI Taxonomy" id="1837343"/>
    <lineage>
        <taxon>Bacteria</taxon>
        <taxon>Bacillati</taxon>
        <taxon>Bacillota</taxon>
        <taxon>Bacilli</taxon>
        <taxon>Bacillales</taxon>
        <taxon>Paenibacillaceae</taxon>
        <taxon>Paenibacillus</taxon>
    </lineage>
</organism>
<proteinExistence type="predicted"/>
<dbReference type="RefSeq" id="WP_310502771.1">
    <property type="nucleotide sequence ID" value="NZ_JAVDSB010000030.1"/>
</dbReference>
<dbReference type="Proteomes" id="UP001267290">
    <property type="component" value="Unassembled WGS sequence"/>
</dbReference>
<accession>A0ABU1P8B3</accession>
<comment type="caution">
    <text evidence="1">The sequence shown here is derived from an EMBL/GenBank/DDBJ whole genome shotgun (WGS) entry which is preliminary data.</text>
</comment>
<protein>
    <submittedName>
        <fullName evidence="1">Uncharacterized protein</fullName>
    </submittedName>
</protein>
<evidence type="ECO:0000313" key="1">
    <source>
        <dbReference type="EMBL" id="MDR6555437.1"/>
    </source>
</evidence>
<dbReference type="EMBL" id="JAVDSB010000030">
    <property type="protein sequence ID" value="MDR6555437.1"/>
    <property type="molecule type" value="Genomic_DNA"/>
</dbReference>
<sequence>MAGTYGKPDYVPPSGPVDFEKLYIGGVEIKAGGSGKVMNNVKALDIKKELDVVTVAKTLNSLLYELKQAGLMSEK</sequence>